<feature type="region of interest" description="Disordered" evidence="1">
    <location>
        <begin position="31"/>
        <end position="66"/>
    </location>
</feature>
<feature type="non-terminal residue" evidence="2">
    <location>
        <position position="1"/>
    </location>
</feature>
<comment type="caution">
    <text evidence="2">The sequence shown here is derived from an EMBL/GenBank/DDBJ whole genome shotgun (WGS) entry which is preliminary data.</text>
</comment>
<reference evidence="2" key="1">
    <citation type="submission" date="2021-02" db="EMBL/GenBank/DDBJ databases">
        <authorList>
            <person name="Nowell W R."/>
        </authorList>
    </citation>
    <scope>NUCLEOTIDE SEQUENCE</scope>
</reference>
<feature type="non-terminal residue" evidence="2">
    <location>
        <position position="66"/>
    </location>
</feature>
<organism evidence="2 3">
    <name type="scientific">Adineta steineri</name>
    <dbReference type="NCBI Taxonomy" id="433720"/>
    <lineage>
        <taxon>Eukaryota</taxon>
        <taxon>Metazoa</taxon>
        <taxon>Spiralia</taxon>
        <taxon>Gnathifera</taxon>
        <taxon>Rotifera</taxon>
        <taxon>Eurotatoria</taxon>
        <taxon>Bdelloidea</taxon>
        <taxon>Adinetida</taxon>
        <taxon>Adinetidae</taxon>
        <taxon>Adineta</taxon>
    </lineage>
</organism>
<proteinExistence type="predicted"/>
<name>A0A820L496_9BILA</name>
<evidence type="ECO:0000313" key="3">
    <source>
        <dbReference type="Proteomes" id="UP000663868"/>
    </source>
</evidence>
<evidence type="ECO:0000313" key="2">
    <source>
        <dbReference type="EMBL" id="CAF4353237.1"/>
    </source>
</evidence>
<accession>A0A820L496</accession>
<dbReference type="EMBL" id="CAJOBB010018922">
    <property type="protein sequence ID" value="CAF4353237.1"/>
    <property type="molecule type" value="Genomic_DNA"/>
</dbReference>
<feature type="compositionally biased region" description="Acidic residues" evidence="1">
    <location>
        <begin position="32"/>
        <end position="41"/>
    </location>
</feature>
<dbReference type="Proteomes" id="UP000663868">
    <property type="component" value="Unassembled WGS sequence"/>
</dbReference>
<feature type="compositionally biased region" description="Basic and acidic residues" evidence="1">
    <location>
        <begin position="55"/>
        <end position="66"/>
    </location>
</feature>
<evidence type="ECO:0000256" key="1">
    <source>
        <dbReference type="SAM" id="MobiDB-lite"/>
    </source>
</evidence>
<sequence length="66" mass="7751">QGVADNLRYQQRSQRSLNNLLSDNKTVKLSDNEEIDDEEEQNVNLDNIRVREHKKSPEDSVKRNDL</sequence>
<gene>
    <name evidence="2" type="ORF">KXQ929_LOCUS48386</name>
</gene>
<dbReference type="AlphaFoldDB" id="A0A820L496"/>
<protein>
    <submittedName>
        <fullName evidence="2">Uncharacterized protein</fullName>
    </submittedName>
</protein>